<organism evidence="2 3">
    <name type="scientific">Micromonospora phaseoli</name>
    <dbReference type="NCBI Taxonomy" id="1144548"/>
    <lineage>
        <taxon>Bacteria</taxon>
        <taxon>Bacillati</taxon>
        <taxon>Actinomycetota</taxon>
        <taxon>Actinomycetes</taxon>
        <taxon>Micromonosporales</taxon>
        <taxon>Micromonosporaceae</taxon>
        <taxon>Micromonospora</taxon>
    </lineage>
</organism>
<sequence>MRLVRASAVGVMIALSAAACTANSGPPTAEDTGSPAPTARQIAAACQAADVVTSSAPGTATWTFTAIRKVTPDDATPAPEVDQPLTAGVDWESPVDTDTAVSAIENALGYVASGTSDTLVELDRFLSGVRELRAYVGYAAVEKVSVPVTADCRGGGGTVAGVLSTWSDAETGVVVCATRYAKGEASAVALRAQAEFCD</sequence>
<dbReference type="EMBL" id="FNYV01000006">
    <property type="protein sequence ID" value="SEJ64082.1"/>
    <property type="molecule type" value="Genomic_DNA"/>
</dbReference>
<gene>
    <name evidence="2" type="ORF">SAMN05443287_10687</name>
</gene>
<dbReference type="AlphaFoldDB" id="A0A1H7APS5"/>
<reference evidence="3" key="1">
    <citation type="submission" date="2016-10" db="EMBL/GenBank/DDBJ databases">
        <authorList>
            <person name="Varghese N."/>
            <person name="Submissions S."/>
        </authorList>
    </citation>
    <scope>NUCLEOTIDE SEQUENCE [LARGE SCALE GENOMIC DNA]</scope>
    <source>
        <strain evidence="3">CGMCC 4.7038</strain>
    </source>
</reference>
<evidence type="ECO:0008006" key="4">
    <source>
        <dbReference type="Google" id="ProtNLM"/>
    </source>
</evidence>
<evidence type="ECO:0000313" key="3">
    <source>
        <dbReference type="Proteomes" id="UP000198707"/>
    </source>
</evidence>
<accession>A0A1H7APS5</accession>
<name>A0A1H7APS5_9ACTN</name>
<keyword evidence="3" id="KW-1185">Reference proteome</keyword>
<proteinExistence type="predicted"/>
<protein>
    <recommendedName>
        <fullName evidence="4">PknH-like extracellular domain-containing protein</fullName>
    </recommendedName>
</protein>
<keyword evidence="1" id="KW-0732">Signal</keyword>
<feature type="signal peptide" evidence="1">
    <location>
        <begin position="1"/>
        <end position="21"/>
    </location>
</feature>
<feature type="chain" id="PRO_5039353586" description="PknH-like extracellular domain-containing protein" evidence="1">
    <location>
        <begin position="22"/>
        <end position="198"/>
    </location>
</feature>
<dbReference type="RefSeq" id="WP_092380922.1">
    <property type="nucleotide sequence ID" value="NZ_BOPI01000002.1"/>
</dbReference>
<evidence type="ECO:0000256" key="1">
    <source>
        <dbReference type="SAM" id="SignalP"/>
    </source>
</evidence>
<dbReference type="OrthoDB" id="3390258at2"/>
<dbReference type="Proteomes" id="UP000198707">
    <property type="component" value="Unassembled WGS sequence"/>
</dbReference>
<evidence type="ECO:0000313" key="2">
    <source>
        <dbReference type="EMBL" id="SEJ64082.1"/>
    </source>
</evidence>
<dbReference type="PROSITE" id="PS51257">
    <property type="entry name" value="PROKAR_LIPOPROTEIN"/>
    <property type="match status" value="1"/>
</dbReference>